<organism evidence="4 5">
    <name type="scientific">Catenulispora yoronensis</name>
    <dbReference type="NCBI Taxonomy" id="450799"/>
    <lineage>
        <taxon>Bacteria</taxon>
        <taxon>Bacillati</taxon>
        <taxon>Actinomycetota</taxon>
        <taxon>Actinomycetes</taxon>
        <taxon>Catenulisporales</taxon>
        <taxon>Catenulisporaceae</taxon>
        <taxon>Catenulispora</taxon>
    </lineage>
</organism>
<dbReference type="InterPro" id="IPR018247">
    <property type="entry name" value="EF_Hand_1_Ca_BS"/>
</dbReference>
<protein>
    <recommendedName>
        <fullName evidence="3">EF-hand domain-containing protein</fullName>
    </recommendedName>
</protein>
<evidence type="ECO:0000256" key="1">
    <source>
        <dbReference type="ARBA" id="ARBA00022737"/>
    </source>
</evidence>
<dbReference type="PROSITE" id="PS00018">
    <property type="entry name" value="EF_HAND_1"/>
    <property type="match status" value="1"/>
</dbReference>
<comment type="caution">
    <text evidence="4">The sequence shown here is derived from an EMBL/GenBank/DDBJ whole genome shotgun (WGS) entry which is preliminary data.</text>
</comment>
<dbReference type="Gene3D" id="1.10.238.10">
    <property type="entry name" value="EF-hand"/>
    <property type="match status" value="1"/>
</dbReference>
<dbReference type="SMART" id="SM00054">
    <property type="entry name" value="EFh"/>
    <property type="match status" value="2"/>
</dbReference>
<proteinExistence type="predicted"/>
<gene>
    <name evidence="4" type="ORF">GCM10009839_63870</name>
</gene>
<dbReference type="RefSeq" id="WP_344669400.1">
    <property type="nucleotide sequence ID" value="NZ_BAAAQN010000046.1"/>
</dbReference>
<feature type="domain" description="EF-hand" evidence="3">
    <location>
        <begin position="40"/>
        <end position="73"/>
    </location>
</feature>
<sequence>MAQDEEPTAEALFRMFDEDGDGQITAAGIGAALGELGEQVDEAEAAARIQGGDADGDGRISLDEFKLMVQGQG</sequence>
<dbReference type="InterPro" id="IPR002048">
    <property type="entry name" value="EF_hand_dom"/>
</dbReference>
<dbReference type="EMBL" id="BAAAQN010000046">
    <property type="protein sequence ID" value="GAA2049212.1"/>
    <property type="molecule type" value="Genomic_DNA"/>
</dbReference>
<dbReference type="SUPFAM" id="SSF47473">
    <property type="entry name" value="EF-hand"/>
    <property type="match status" value="1"/>
</dbReference>
<keyword evidence="5" id="KW-1185">Reference proteome</keyword>
<feature type="domain" description="EF-hand" evidence="3">
    <location>
        <begin position="4"/>
        <end position="39"/>
    </location>
</feature>
<name>A0ABP5GNP1_9ACTN</name>
<keyword evidence="2" id="KW-0106">Calcium</keyword>
<evidence type="ECO:0000313" key="5">
    <source>
        <dbReference type="Proteomes" id="UP001500751"/>
    </source>
</evidence>
<dbReference type="Proteomes" id="UP001500751">
    <property type="component" value="Unassembled WGS sequence"/>
</dbReference>
<evidence type="ECO:0000256" key="2">
    <source>
        <dbReference type="ARBA" id="ARBA00022837"/>
    </source>
</evidence>
<reference evidence="5" key="1">
    <citation type="journal article" date="2019" name="Int. J. Syst. Evol. Microbiol.">
        <title>The Global Catalogue of Microorganisms (GCM) 10K type strain sequencing project: providing services to taxonomists for standard genome sequencing and annotation.</title>
        <authorList>
            <consortium name="The Broad Institute Genomics Platform"/>
            <consortium name="The Broad Institute Genome Sequencing Center for Infectious Disease"/>
            <person name="Wu L."/>
            <person name="Ma J."/>
        </authorList>
    </citation>
    <scope>NUCLEOTIDE SEQUENCE [LARGE SCALE GENOMIC DNA]</scope>
    <source>
        <strain evidence="5">JCM 16014</strain>
    </source>
</reference>
<dbReference type="Pfam" id="PF13499">
    <property type="entry name" value="EF-hand_7"/>
    <property type="match status" value="1"/>
</dbReference>
<dbReference type="CDD" id="cd00051">
    <property type="entry name" value="EFh"/>
    <property type="match status" value="1"/>
</dbReference>
<dbReference type="InterPro" id="IPR011992">
    <property type="entry name" value="EF-hand-dom_pair"/>
</dbReference>
<dbReference type="PROSITE" id="PS50222">
    <property type="entry name" value="EF_HAND_2"/>
    <property type="match status" value="2"/>
</dbReference>
<evidence type="ECO:0000313" key="4">
    <source>
        <dbReference type="EMBL" id="GAA2049212.1"/>
    </source>
</evidence>
<keyword evidence="1" id="KW-0677">Repeat</keyword>
<accession>A0ABP5GNP1</accession>
<dbReference type="PANTHER" id="PTHR23050">
    <property type="entry name" value="CALCIUM BINDING PROTEIN"/>
    <property type="match status" value="1"/>
</dbReference>
<dbReference type="InterPro" id="IPR050145">
    <property type="entry name" value="Centrin_CML-like"/>
</dbReference>
<evidence type="ECO:0000259" key="3">
    <source>
        <dbReference type="PROSITE" id="PS50222"/>
    </source>
</evidence>